<keyword evidence="3" id="KW-1185">Reference proteome</keyword>
<sequence length="218" mass="24280">MPTHKITKKHRNIFLLFLVLITIILFFNGIKNNISGSKDVVELANGTYKVGSAIKAGRYIVTTENVDGGNLFNSDNDETSLINVILGKYVNNDLGTVDSYTVTLKKGEKITLTQYQNDEKKEKSPVTTKFSPTNAKRKYQTKLSAGSWVVGKDIKPGKYVIYANEGRGLLINNNGSLNQNLSKDAQPDIDEVTKITTRLYRGEVLYSNLKSITLKKIN</sequence>
<dbReference type="RefSeq" id="WP_057889697.1">
    <property type="nucleotide sequence ID" value="NZ_AZFE01000031.1"/>
</dbReference>
<feature type="transmembrane region" description="Helical" evidence="1">
    <location>
        <begin position="12"/>
        <end position="30"/>
    </location>
</feature>
<proteinExistence type="predicted"/>
<dbReference type="OrthoDB" id="1650483at2"/>
<accession>A0A0R1RNW0</accession>
<gene>
    <name evidence="2" type="ORF">FC70_GL000727</name>
</gene>
<comment type="caution">
    <text evidence="2">The sequence shown here is derived from an EMBL/GenBank/DDBJ whole genome shotgun (WGS) entry which is preliminary data.</text>
</comment>
<dbReference type="AlphaFoldDB" id="A0A0R1RNW0"/>
<reference evidence="2 3" key="1">
    <citation type="journal article" date="2015" name="Genome Announc.">
        <title>Expanding the biotechnology potential of lactobacilli through comparative genomics of 213 strains and associated genera.</title>
        <authorList>
            <person name="Sun Z."/>
            <person name="Harris H.M."/>
            <person name="McCann A."/>
            <person name="Guo C."/>
            <person name="Argimon S."/>
            <person name="Zhang W."/>
            <person name="Yang X."/>
            <person name="Jeffery I.B."/>
            <person name="Cooney J.C."/>
            <person name="Kagawa T.F."/>
            <person name="Liu W."/>
            <person name="Song Y."/>
            <person name="Salvetti E."/>
            <person name="Wrobel A."/>
            <person name="Rasinkangas P."/>
            <person name="Parkhill J."/>
            <person name="Rea M.C."/>
            <person name="O'Sullivan O."/>
            <person name="Ritari J."/>
            <person name="Douillard F.P."/>
            <person name="Paul Ross R."/>
            <person name="Yang R."/>
            <person name="Briner A.E."/>
            <person name="Felis G.E."/>
            <person name="de Vos W.M."/>
            <person name="Barrangou R."/>
            <person name="Klaenhammer T.R."/>
            <person name="Caufield P.W."/>
            <person name="Cui Y."/>
            <person name="Zhang H."/>
            <person name="O'Toole P.W."/>
        </authorList>
    </citation>
    <scope>NUCLEOTIDE SEQUENCE [LARGE SCALE GENOMIC DNA]</scope>
    <source>
        <strain evidence="2 3">DSM 15707</strain>
    </source>
</reference>
<dbReference type="EMBL" id="AZFE01000031">
    <property type="protein sequence ID" value="KRL55131.1"/>
    <property type="molecule type" value="Genomic_DNA"/>
</dbReference>
<evidence type="ECO:0000313" key="2">
    <source>
        <dbReference type="EMBL" id="KRL55131.1"/>
    </source>
</evidence>
<keyword evidence="1" id="KW-0472">Membrane</keyword>
<dbReference type="Proteomes" id="UP000051697">
    <property type="component" value="Unassembled WGS sequence"/>
</dbReference>
<dbReference type="PATRIC" id="fig|1423778.4.peg.758"/>
<name>A0A0R1RNW0_9LACO</name>
<dbReference type="KEGG" id="lol:LACOL_0573"/>
<keyword evidence="1" id="KW-0812">Transmembrane</keyword>
<evidence type="ECO:0000313" key="3">
    <source>
        <dbReference type="Proteomes" id="UP000051697"/>
    </source>
</evidence>
<keyword evidence="1" id="KW-1133">Transmembrane helix</keyword>
<organism evidence="2 3">
    <name type="scientific">Paucilactobacillus oligofermentans DSM 15707 = LMG 22743</name>
    <dbReference type="NCBI Taxonomy" id="1423778"/>
    <lineage>
        <taxon>Bacteria</taxon>
        <taxon>Bacillati</taxon>
        <taxon>Bacillota</taxon>
        <taxon>Bacilli</taxon>
        <taxon>Lactobacillales</taxon>
        <taxon>Lactobacillaceae</taxon>
        <taxon>Paucilactobacillus</taxon>
    </lineage>
</organism>
<protein>
    <submittedName>
        <fullName evidence="2">Uncharacterized protein</fullName>
    </submittedName>
</protein>
<dbReference type="STRING" id="1423778.FC70_GL000727"/>
<evidence type="ECO:0000256" key="1">
    <source>
        <dbReference type="SAM" id="Phobius"/>
    </source>
</evidence>